<gene>
    <name evidence="2" type="ORF">ACFSTE_17485</name>
</gene>
<dbReference type="PANTHER" id="PTHR12526:SF630">
    <property type="entry name" value="GLYCOSYLTRANSFERASE"/>
    <property type="match status" value="1"/>
</dbReference>
<evidence type="ECO:0000313" key="2">
    <source>
        <dbReference type="EMBL" id="MFD2592632.1"/>
    </source>
</evidence>
<feature type="domain" description="Glycosyl transferase family 1" evidence="1">
    <location>
        <begin position="196"/>
        <end position="320"/>
    </location>
</feature>
<dbReference type="Proteomes" id="UP001597459">
    <property type="component" value="Unassembled WGS sequence"/>
</dbReference>
<dbReference type="SUPFAM" id="SSF53756">
    <property type="entry name" value="UDP-Glycosyltransferase/glycogen phosphorylase"/>
    <property type="match status" value="1"/>
</dbReference>
<evidence type="ECO:0000313" key="3">
    <source>
        <dbReference type="Proteomes" id="UP001597459"/>
    </source>
</evidence>
<dbReference type="GO" id="GO:0016757">
    <property type="term" value="F:glycosyltransferase activity"/>
    <property type="evidence" value="ECO:0007669"/>
    <property type="project" value="UniProtKB-KW"/>
</dbReference>
<keyword evidence="2" id="KW-0808">Transferase</keyword>
<sequence>MKKVLLIMPYGSVGGMERLALYFYNYFKAHDIYVKGLKIIRLENDIINFNEDELFLSDKDFSEMSAKNRMLFYLKCPFAIRKIIKNHQITHSISFGDMSNVFNSLTFTKNYKIGSIHSYKSKELISKNLWNTISKVAYKTSYKYLDKCVCISQAVKDDLIENCGYRFKHNLSVIYNPHNIDKIRSMGKEPIDEISEEVKERFIVFVGRISLVKAPWHLIKAFKLHLEKFPQTKLVFLGDGAGECQEYIQELITTLGIEDSILFLGRHNNPFKFIKAAKLLALSSYYEGTPNVIIEALALGTPVVTSNCTKGLLEIMDVGKTDGEINHNLMTAYGIITPTFFKGSLSFPDMTKDFITEEVQFSEALNTVFETDQFYKDADRLKKHLELFEVSHTISNYLDTKAV</sequence>
<comment type="caution">
    <text evidence="2">The sequence shown here is derived from an EMBL/GenBank/DDBJ whole genome shotgun (WGS) entry which is preliminary data.</text>
</comment>
<accession>A0ABW5NC40</accession>
<dbReference type="EC" id="2.4.-.-" evidence="2"/>
<dbReference type="PANTHER" id="PTHR12526">
    <property type="entry name" value="GLYCOSYLTRANSFERASE"/>
    <property type="match status" value="1"/>
</dbReference>
<dbReference type="CDD" id="cd03811">
    <property type="entry name" value="GT4_GT28_WabH-like"/>
    <property type="match status" value="1"/>
</dbReference>
<name>A0ABW5NC40_9FLAO</name>
<dbReference type="Pfam" id="PF00534">
    <property type="entry name" value="Glycos_transf_1"/>
    <property type="match status" value="1"/>
</dbReference>
<organism evidence="2 3">
    <name type="scientific">Aquimarina hainanensis</name>
    <dbReference type="NCBI Taxonomy" id="1578017"/>
    <lineage>
        <taxon>Bacteria</taxon>
        <taxon>Pseudomonadati</taxon>
        <taxon>Bacteroidota</taxon>
        <taxon>Flavobacteriia</taxon>
        <taxon>Flavobacteriales</taxon>
        <taxon>Flavobacteriaceae</taxon>
        <taxon>Aquimarina</taxon>
    </lineage>
</organism>
<dbReference type="InterPro" id="IPR001296">
    <property type="entry name" value="Glyco_trans_1"/>
</dbReference>
<protein>
    <submittedName>
        <fullName evidence="2">Glycosyltransferase</fullName>
        <ecNumber evidence="2">2.4.-.-</ecNumber>
    </submittedName>
</protein>
<keyword evidence="2" id="KW-0328">Glycosyltransferase</keyword>
<dbReference type="RefSeq" id="WP_176030373.1">
    <property type="nucleotide sequence ID" value="NZ_JBHSJV010000001.1"/>
</dbReference>
<reference evidence="3" key="1">
    <citation type="journal article" date="2019" name="Int. J. Syst. Evol. Microbiol.">
        <title>The Global Catalogue of Microorganisms (GCM) 10K type strain sequencing project: providing services to taxonomists for standard genome sequencing and annotation.</title>
        <authorList>
            <consortium name="The Broad Institute Genomics Platform"/>
            <consortium name="The Broad Institute Genome Sequencing Center for Infectious Disease"/>
            <person name="Wu L."/>
            <person name="Ma J."/>
        </authorList>
    </citation>
    <scope>NUCLEOTIDE SEQUENCE [LARGE SCALE GENOMIC DNA]</scope>
    <source>
        <strain evidence="3">KCTC 42423</strain>
    </source>
</reference>
<proteinExistence type="predicted"/>
<evidence type="ECO:0000259" key="1">
    <source>
        <dbReference type="Pfam" id="PF00534"/>
    </source>
</evidence>
<dbReference type="Gene3D" id="3.40.50.2000">
    <property type="entry name" value="Glycogen Phosphorylase B"/>
    <property type="match status" value="2"/>
</dbReference>
<dbReference type="EMBL" id="JBHULX010000039">
    <property type="protein sequence ID" value="MFD2592632.1"/>
    <property type="molecule type" value="Genomic_DNA"/>
</dbReference>
<keyword evidence="3" id="KW-1185">Reference proteome</keyword>